<dbReference type="InterPro" id="IPR014729">
    <property type="entry name" value="Rossmann-like_a/b/a_fold"/>
</dbReference>
<dbReference type="Pfam" id="PF06574">
    <property type="entry name" value="FAD_syn"/>
    <property type="match status" value="1"/>
</dbReference>
<keyword evidence="8" id="KW-0274">FAD</keyword>
<dbReference type="InterPro" id="IPR015864">
    <property type="entry name" value="FAD_synthase"/>
</dbReference>
<dbReference type="EMBL" id="PSZP01000045">
    <property type="protein sequence ID" value="TCG10446.1"/>
    <property type="molecule type" value="Genomic_DNA"/>
</dbReference>
<dbReference type="AlphaFoldDB" id="A0A4R0XIN5"/>
<dbReference type="SUPFAM" id="SSF52374">
    <property type="entry name" value="Nucleotidylyl transferase"/>
    <property type="match status" value="1"/>
</dbReference>
<dbReference type="Gene3D" id="3.40.50.620">
    <property type="entry name" value="HUPs"/>
    <property type="match status" value="1"/>
</dbReference>
<dbReference type="NCBIfam" id="NF045965">
    <property type="entry name" value="RibF_rel"/>
    <property type="match status" value="1"/>
</dbReference>
<keyword evidence="5" id="KW-0808">Transferase</keyword>
<gene>
    <name evidence="12" type="ORF">C4B25_04190</name>
</gene>
<feature type="domain" description="FAD synthetase" evidence="11">
    <location>
        <begin position="15"/>
        <end position="152"/>
    </location>
</feature>
<name>A0A4R0XIN5_9MOLU</name>
<reference evidence="12 13" key="1">
    <citation type="submission" date="2018-02" db="EMBL/GenBank/DDBJ databases">
        <title>Mycoplasma marinum and Mycoplasma todarodis sp. nov., moderately halophilic and psychrotolerant mycoplasmas isolated from cephalopods.</title>
        <authorList>
            <person name="Viver T."/>
        </authorList>
    </citation>
    <scope>NUCLEOTIDE SEQUENCE [LARGE SCALE GENOMIC DNA]</scope>
    <source>
        <strain evidence="12 13">5H</strain>
    </source>
</reference>
<dbReference type="OrthoDB" id="9803667at2"/>
<keyword evidence="7" id="KW-0547">Nucleotide-binding</keyword>
<keyword evidence="13" id="KW-1185">Reference proteome</keyword>
<keyword evidence="9" id="KW-0067">ATP-binding</keyword>
<evidence type="ECO:0000256" key="6">
    <source>
        <dbReference type="ARBA" id="ARBA00022695"/>
    </source>
</evidence>
<evidence type="ECO:0000256" key="9">
    <source>
        <dbReference type="ARBA" id="ARBA00022840"/>
    </source>
</evidence>
<keyword evidence="6" id="KW-0548">Nucleotidyltransferase</keyword>
<accession>A0A4R0XIN5</accession>
<dbReference type="RefSeq" id="WP_131613827.1">
    <property type="nucleotide sequence ID" value="NZ_PSZP01000045.1"/>
</dbReference>
<dbReference type="UniPathway" id="UPA00277">
    <property type="reaction ID" value="UER00407"/>
</dbReference>
<dbReference type="GO" id="GO:0006747">
    <property type="term" value="P:FAD biosynthetic process"/>
    <property type="evidence" value="ECO:0007669"/>
    <property type="project" value="UniProtKB-UniPathway"/>
</dbReference>
<evidence type="ECO:0000256" key="3">
    <source>
        <dbReference type="ARBA" id="ARBA00022630"/>
    </source>
</evidence>
<evidence type="ECO:0000256" key="7">
    <source>
        <dbReference type="ARBA" id="ARBA00022741"/>
    </source>
</evidence>
<keyword evidence="3" id="KW-0285">Flavoprotein</keyword>
<dbReference type="GO" id="GO:0009231">
    <property type="term" value="P:riboflavin biosynthetic process"/>
    <property type="evidence" value="ECO:0007669"/>
    <property type="project" value="InterPro"/>
</dbReference>
<protein>
    <recommendedName>
        <fullName evidence="2">FAD synthase</fullName>
        <ecNumber evidence="2">2.7.7.2</ecNumber>
    </recommendedName>
</protein>
<evidence type="ECO:0000256" key="10">
    <source>
        <dbReference type="ARBA" id="ARBA00049494"/>
    </source>
</evidence>
<comment type="pathway">
    <text evidence="1">Cofactor biosynthesis; FAD biosynthesis; FAD from FMN: step 1/1.</text>
</comment>
<dbReference type="InterPro" id="IPR004821">
    <property type="entry name" value="Cyt_trans-like"/>
</dbReference>
<dbReference type="GO" id="GO:0005524">
    <property type="term" value="F:ATP binding"/>
    <property type="evidence" value="ECO:0007669"/>
    <property type="project" value="UniProtKB-KW"/>
</dbReference>
<evidence type="ECO:0000256" key="4">
    <source>
        <dbReference type="ARBA" id="ARBA00022643"/>
    </source>
</evidence>
<organism evidence="12 13">
    <name type="scientific">Mycoplasma todarodis</name>
    <dbReference type="NCBI Taxonomy" id="1937191"/>
    <lineage>
        <taxon>Bacteria</taxon>
        <taxon>Bacillati</taxon>
        <taxon>Mycoplasmatota</taxon>
        <taxon>Mollicutes</taxon>
        <taxon>Mycoplasmataceae</taxon>
        <taxon>Mycoplasma</taxon>
    </lineage>
</organism>
<dbReference type="Proteomes" id="UP000291072">
    <property type="component" value="Unassembled WGS sequence"/>
</dbReference>
<evidence type="ECO:0000256" key="2">
    <source>
        <dbReference type="ARBA" id="ARBA00012393"/>
    </source>
</evidence>
<evidence type="ECO:0000256" key="8">
    <source>
        <dbReference type="ARBA" id="ARBA00022827"/>
    </source>
</evidence>
<evidence type="ECO:0000256" key="1">
    <source>
        <dbReference type="ARBA" id="ARBA00004726"/>
    </source>
</evidence>
<keyword evidence="4" id="KW-0288">FMN</keyword>
<dbReference type="NCBIfam" id="TIGR00125">
    <property type="entry name" value="cyt_tran_rel"/>
    <property type="match status" value="1"/>
</dbReference>
<evidence type="ECO:0000313" key="13">
    <source>
        <dbReference type="Proteomes" id="UP000291072"/>
    </source>
</evidence>
<evidence type="ECO:0000313" key="12">
    <source>
        <dbReference type="EMBL" id="TCG10446.1"/>
    </source>
</evidence>
<evidence type="ECO:0000259" key="11">
    <source>
        <dbReference type="Pfam" id="PF06574"/>
    </source>
</evidence>
<dbReference type="GO" id="GO:0003919">
    <property type="term" value="F:FMN adenylyltransferase activity"/>
    <property type="evidence" value="ECO:0007669"/>
    <property type="project" value="UniProtKB-EC"/>
</dbReference>
<sequence length="274" mass="31446">MKAFYFPEKIEIKNPTIIMGSFDAIHIGHLELIKKAQSLNEPIIMMMFEKPYELPNKSREMFEQLEVRLQKLSNMDIDYAMVVKVDSHLLTMLPEDFMKELKETYSPANIVCGKDFSFGRGGAGNPDLLAKVFGEVHVVDMKKIANKNISTSIIKEQIPFGEIDFANSLLVAPWTTNIKIGKESEFVLEEVQIKPHSGFYAVTAINNDVMYHGVVHVTRQGKNIIHLLNNSENLQNKDFSISWWRQLEITIKDQGDELRDEHLEVANRFFKNSL</sequence>
<evidence type="ECO:0000256" key="5">
    <source>
        <dbReference type="ARBA" id="ARBA00022679"/>
    </source>
</evidence>
<comment type="catalytic activity">
    <reaction evidence="10">
        <text>FMN + ATP + H(+) = FAD + diphosphate</text>
        <dbReference type="Rhea" id="RHEA:17237"/>
        <dbReference type="ChEBI" id="CHEBI:15378"/>
        <dbReference type="ChEBI" id="CHEBI:30616"/>
        <dbReference type="ChEBI" id="CHEBI:33019"/>
        <dbReference type="ChEBI" id="CHEBI:57692"/>
        <dbReference type="ChEBI" id="CHEBI:58210"/>
        <dbReference type="EC" id="2.7.7.2"/>
    </reaction>
</comment>
<dbReference type="EC" id="2.7.7.2" evidence="2"/>
<comment type="caution">
    <text evidence="12">The sequence shown here is derived from an EMBL/GenBank/DDBJ whole genome shotgun (WGS) entry which is preliminary data.</text>
</comment>
<proteinExistence type="predicted"/>